<dbReference type="RefSeq" id="WP_159546240.1">
    <property type="nucleotide sequence ID" value="NZ_CP047156.1"/>
</dbReference>
<dbReference type="Proteomes" id="UP000463857">
    <property type="component" value="Chromosome"/>
</dbReference>
<dbReference type="AlphaFoldDB" id="A0A7L4YQ99"/>
<dbReference type="InterPro" id="IPR031905">
    <property type="entry name" value="Flotillin_C"/>
</dbReference>
<dbReference type="Pfam" id="PF15975">
    <property type="entry name" value="Flot"/>
    <property type="match status" value="1"/>
</dbReference>
<dbReference type="SMART" id="SM00244">
    <property type="entry name" value="PHB"/>
    <property type="match status" value="1"/>
</dbReference>
<dbReference type="CDD" id="cd03399">
    <property type="entry name" value="SPFH_flotillin"/>
    <property type="match status" value="1"/>
</dbReference>
<evidence type="ECO:0000256" key="2">
    <source>
        <dbReference type="ARBA" id="ARBA00007161"/>
    </source>
</evidence>
<evidence type="ECO:0000259" key="5">
    <source>
        <dbReference type="SMART" id="SM00244"/>
    </source>
</evidence>
<dbReference type="PANTHER" id="PTHR13806:SF46">
    <property type="entry name" value="FLOTILLIN-1-RELATED"/>
    <property type="match status" value="1"/>
</dbReference>
<dbReference type="KEGG" id="eke:EK0264_12915"/>
<protein>
    <submittedName>
        <fullName evidence="6">Flotillin family protein</fullName>
    </submittedName>
</protein>
<evidence type="ECO:0000256" key="3">
    <source>
        <dbReference type="ARBA" id="ARBA00023136"/>
    </source>
</evidence>
<keyword evidence="7" id="KW-1185">Reference proteome</keyword>
<evidence type="ECO:0000256" key="1">
    <source>
        <dbReference type="ARBA" id="ARBA00004370"/>
    </source>
</evidence>
<comment type="similarity">
    <text evidence="2">Belongs to the band 7/mec-2 family. Flotillin subfamily.</text>
</comment>
<dbReference type="GO" id="GO:0005886">
    <property type="term" value="C:plasma membrane"/>
    <property type="evidence" value="ECO:0007669"/>
    <property type="project" value="TreeGrafter"/>
</dbReference>
<gene>
    <name evidence="6" type="ORF">EK0264_12915</name>
</gene>
<sequence>MSPLLIAIIGIVAVVVLLVLLILSRIKVAGPNQAFLVTGRRGRAVTGTDGQVSTDLSGQKVVMGASVFVLPIVQKLHSVDLSSRRIPVGIRGAVSKQGVKCDLEGVAIVKVGGTESSVRAAAQRFLNQQDGIDTFTSEVLAGALRSIVGRLTIEEIIRDRAAFASAVAEEAETSLTGQGLVLDTFQLQDIQAEGSYLQDLGRPEAARVVKEASIAEARARQAAEQEQLLADEAIAVSNRQLELKRAEISAQIDAAKAEAAAAGPLAQAAQDQQILTEQEKVAERNAALKERQLDTEVRKPADAERYRVEQNAEANKNAAIAKAEADRQATVANARAQAEQAELVGRGEQARRTALAEAEAIEGAKQGEAEKLRRQAIAEAIEREGSAEASAILAKGQAEAEAMDKRSAAFASYGEAAILDLLVKVLPDIVGRAAEPLSAVDKMTVISADGPGSLSKSVATNVTQGLQLSSDLTGVDVSKLLQRLSGQPEAGDGDGNGTKRIPIDEQPTATNPDVTEPGEAPVPTPRRQSR</sequence>
<dbReference type="OrthoDB" id="9786220at2"/>
<evidence type="ECO:0000313" key="7">
    <source>
        <dbReference type="Proteomes" id="UP000463857"/>
    </source>
</evidence>
<name>A0A7L4YQ99_9ACTN</name>
<evidence type="ECO:0000256" key="4">
    <source>
        <dbReference type="SAM" id="MobiDB-lite"/>
    </source>
</evidence>
<dbReference type="InterPro" id="IPR001107">
    <property type="entry name" value="Band_7"/>
</dbReference>
<dbReference type="InParanoid" id="A0A7L4YQ99"/>
<dbReference type="SUPFAM" id="SSF117892">
    <property type="entry name" value="Band 7/SPFH domain"/>
    <property type="match status" value="1"/>
</dbReference>
<dbReference type="InterPro" id="IPR036013">
    <property type="entry name" value="Band_7/SPFH_dom_sf"/>
</dbReference>
<dbReference type="Pfam" id="PF01145">
    <property type="entry name" value="Band_7"/>
    <property type="match status" value="1"/>
</dbReference>
<feature type="region of interest" description="Disordered" evidence="4">
    <location>
        <begin position="485"/>
        <end position="530"/>
    </location>
</feature>
<feature type="domain" description="Band 7" evidence="5">
    <location>
        <begin position="24"/>
        <end position="204"/>
    </location>
</feature>
<dbReference type="Gene3D" id="3.30.479.30">
    <property type="entry name" value="Band 7 domain"/>
    <property type="match status" value="1"/>
</dbReference>
<accession>A0A7L4YQ99</accession>
<reference evidence="6 7" key="1">
    <citation type="journal article" date="2018" name="Int. J. Syst. Evol. Microbiol.">
        <title>Epidermidibacterium keratini gen. nov., sp. nov., a member of the family Sporichthyaceae, isolated from keratin epidermis.</title>
        <authorList>
            <person name="Lee D.G."/>
            <person name="Trujillo M.E."/>
            <person name="Kang S."/>
            <person name="Nam J.J."/>
            <person name="Kim Y.J."/>
        </authorList>
    </citation>
    <scope>NUCLEOTIDE SEQUENCE [LARGE SCALE GENOMIC DNA]</scope>
    <source>
        <strain evidence="6 7">EPI-7</strain>
    </source>
</reference>
<organism evidence="6 7">
    <name type="scientific">Epidermidibacterium keratini</name>
    <dbReference type="NCBI Taxonomy" id="1891644"/>
    <lineage>
        <taxon>Bacteria</taxon>
        <taxon>Bacillati</taxon>
        <taxon>Actinomycetota</taxon>
        <taxon>Actinomycetes</taxon>
        <taxon>Sporichthyales</taxon>
        <taxon>Sporichthyaceae</taxon>
        <taxon>Epidermidibacterium</taxon>
    </lineage>
</organism>
<comment type="subcellular location">
    <subcellularLocation>
        <location evidence="1">Membrane</location>
    </subcellularLocation>
</comment>
<dbReference type="InterPro" id="IPR027705">
    <property type="entry name" value="Flotillin_fam"/>
</dbReference>
<dbReference type="EMBL" id="CP047156">
    <property type="protein sequence ID" value="QHC01103.1"/>
    <property type="molecule type" value="Genomic_DNA"/>
</dbReference>
<dbReference type="GO" id="GO:0072659">
    <property type="term" value="P:protein localization to plasma membrane"/>
    <property type="evidence" value="ECO:0007669"/>
    <property type="project" value="TreeGrafter"/>
</dbReference>
<evidence type="ECO:0000313" key="6">
    <source>
        <dbReference type="EMBL" id="QHC01103.1"/>
    </source>
</evidence>
<dbReference type="GO" id="GO:0002020">
    <property type="term" value="F:protease binding"/>
    <property type="evidence" value="ECO:0007669"/>
    <property type="project" value="TreeGrafter"/>
</dbReference>
<keyword evidence="3" id="KW-0472">Membrane</keyword>
<dbReference type="PANTHER" id="PTHR13806">
    <property type="entry name" value="FLOTILLIN-RELATED"/>
    <property type="match status" value="1"/>
</dbReference>
<proteinExistence type="inferred from homology"/>